<evidence type="ECO:0000256" key="3">
    <source>
        <dbReference type="ARBA" id="ARBA00022963"/>
    </source>
</evidence>
<evidence type="ECO:0000313" key="9">
    <source>
        <dbReference type="Proteomes" id="UP001075354"/>
    </source>
</evidence>
<dbReference type="GO" id="GO:0003847">
    <property type="term" value="F:1-alkyl-2-acetylglycerophosphocholine esterase activity"/>
    <property type="evidence" value="ECO:0007669"/>
    <property type="project" value="UniProtKB-UniRule"/>
</dbReference>
<protein>
    <recommendedName>
        <fullName evidence="1 5">1-alkyl-2-acetylglycerophosphocholine esterase</fullName>
        <ecNumber evidence="1 5">3.1.1.47</ecNumber>
    </recommendedName>
</protein>
<comment type="catalytic activity">
    <reaction evidence="5">
        <text>a 1-O-alkyl-2-acetyl-sn-glycero-3-phosphocholine + H2O = a 1-O-alkyl-sn-glycero-3-phosphocholine + acetate + H(+)</text>
        <dbReference type="Rhea" id="RHEA:17777"/>
        <dbReference type="ChEBI" id="CHEBI:15377"/>
        <dbReference type="ChEBI" id="CHEBI:15378"/>
        <dbReference type="ChEBI" id="CHEBI:30089"/>
        <dbReference type="ChEBI" id="CHEBI:30909"/>
        <dbReference type="ChEBI" id="CHEBI:36707"/>
        <dbReference type="EC" id="3.1.1.47"/>
    </reaction>
</comment>
<proteinExistence type="predicted"/>
<gene>
    <name evidence="8" type="ORF">ONE63_002302</name>
</gene>
<feature type="active site" description="Nucleophile" evidence="6">
    <location>
        <position position="236"/>
    </location>
</feature>
<name>A0AAV7XAQ6_9NEOP</name>
<dbReference type="SUPFAM" id="SSF53474">
    <property type="entry name" value="alpha/beta-Hydrolases"/>
    <property type="match status" value="1"/>
</dbReference>
<evidence type="ECO:0000256" key="1">
    <source>
        <dbReference type="ARBA" id="ARBA00013201"/>
    </source>
</evidence>
<organism evidence="8 9">
    <name type="scientific">Megalurothrips usitatus</name>
    <name type="common">bean blossom thrips</name>
    <dbReference type="NCBI Taxonomy" id="439358"/>
    <lineage>
        <taxon>Eukaryota</taxon>
        <taxon>Metazoa</taxon>
        <taxon>Ecdysozoa</taxon>
        <taxon>Arthropoda</taxon>
        <taxon>Hexapoda</taxon>
        <taxon>Insecta</taxon>
        <taxon>Pterygota</taxon>
        <taxon>Neoptera</taxon>
        <taxon>Paraneoptera</taxon>
        <taxon>Thysanoptera</taxon>
        <taxon>Terebrantia</taxon>
        <taxon>Thripoidea</taxon>
        <taxon>Thripidae</taxon>
        <taxon>Megalurothrips</taxon>
    </lineage>
</organism>
<evidence type="ECO:0000256" key="2">
    <source>
        <dbReference type="ARBA" id="ARBA00022801"/>
    </source>
</evidence>
<dbReference type="Proteomes" id="UP001075354">
    <property type="component" value="Chromosome 12"/>
</dbReference>
<keyword evidence="7" id="KW-0812">Transmembrane</keyword>
<evidence type="ECO:0000256" key="6">
    <source>
        <dbReference type="PIRSR" id="PIRSR018169-1"/>
    </source>
</evidence>
<dbReference type="PANTHER" id="PTHR10272:SF0">
    <property type="entry name" value="PLATELET-ACTIVATING FACTOR ACETYLHYDROLASE"/>
    <property type="match status" value="1"/>
</dbReference>
<accession>A0AAV7XAQ6</accession>
<dbReference type="AlphaFoldDB" id="A0AAV7XAQ6"/>
<keyword evidence="7" id="KW-1133">Transmembrane helix</keyword>
<dbReference type="EC" id="3.1.1.47" evidence="1 5"/>
<comment type="caution">
    <text evidence="8">The sequence shown here is derived from an EMBL/GenBank/DDBJ whole genome shotgun (WGS) entry which is preliminary data.</text>
</comment>
<dbReference type="PIRSF" id="PIRSF018169">
    <property type="entry name" value="PAF_acetylhydrolase"/>
    <property type="match status" value="1"/>
</dbReference>
<dbReference type="GO" id="GO:0016042">
    <property type="term" value="P:lipid catabolic process"/>
    <property type="evidence" value="ECO:0007669"/>
    <property type="project" value="UniProtKB-KW"/>
</dbReference>
<reference evidence="8" key="1">
    <citation type="submission" date="2022-12" db="EMBL/GenBank/DDBJ databases">
        <title>Chromosome-level genome assembly of the bean flower thrips Megalurothrips usitatus.</title>
        <authorList>
            <person name="Ma L."/>
            <person name="Liu Q."/>
            <person name="Li H."/>
            <person name="Cai W."/>
        </authorList>
    </citation>
    <scope>NUCLEOTIDE SEQUENCE</scope>
    <source>
        <strain evidence="8">Cailab_2022a</strain>
    </source>
</reference>
<keyword evidence="3 5" id="KW-0442">Lipid degradation</keyword>
<feature type="transmembrane region" description="Helical" evidence="7">
    <location>
        <begin position="67"/>
        <end position="86"/>
    </location>
</feature>
<dbReference type="InterPro" id="IPR029058">
    <property type="entry name" value="AB_hydrolase_fold"/>
</dbReference>
<keyword evidence="7" id="KW-0472">Membrane</keyword>
<dbReference type="PANTHER" id="PTHR10272">
    <property type="entry name" value="PLATELET-ACTIVATING FACTOR ACETYLHYDROLASE"/>
    <property type="match status" value="1"/>
</dbReference>
<evidence type="ECO:0000256" key="5">
    <source>
        <dbReference type="PIRNR" id="PIRNR018169"/>
    </source>
</evidence>
<keyword evidence="2 5" id="KW-0378">Hydrolase</keyword>
<feature type="active site" description="Charge relay system" evidence="6">
    <location>
        <position position="318"/>
    </location>
</feature>
<dbReference type="InterPro" id="IPR016715">
    <property type="entry name" value="PAF_acetylhydro_eukaryote"/>
</dbReference>
<dbReference type="EMBL" id="JAPTSV010000012">
    <property type="protein sequence ID" value="KAJ1521973.1"/>
    <property type="molecule type" value="Genomic_DNA"/>
</dbReference>
<evidence type="ECO:0000313" key="8">
    <source>
        <dbReference type="EMBL" id="KAJ1521973.1"/>
    </source>
</evidence>
<dbReference type="Gene3D" id="3.40.50.1820">
    <property type="entry name" value="alpha/beta hydrolase"/>
    <property type="match status" value="1"/>
</dbReference>
<evidence type="ECO:0000256" key="7">
    <source>
        <dbReference type="SAM" id="Phobius"/>
    </source>
</evidence>
<sequence>MIWSIWKRKRCPLPQPEGPYIPGCVDVMTAYSPEGCFFRLFYPSSLENTVQDKWVPWMDHKAYGRGFALILGVYYLILRLYVWLVSGTPYIPAVWAAPLSKRREKFPVIVFSHGLGACRFFYSSTYAELASHGFIVAAVEHRDTSACATYYYATPQDHSHRKRTWIKHHKMGFGAENFPARVKQVRQRGTECSRALDLLEQLNAGHKINNLASEEFPLETLKGKLNFEKPIMMGHSFGGASALLTLYKDQRFKIGVILDSWMYTLKDEPDMPGSIKQPLVFINTETFHIDSNIASMQKFLDSPQGAERHLHTIRMTTHENQTDTVHVVGYWLDWFMKKIDPMIASRINHALILRFLERHVGQYYRNMRRQCILFVCFDLILNFLSHPAYPLFLL</sequence>
<keyword evidence="9" id="KW-1185">Reference proteome</keyword>
<dbReference type="Pfam" id="PF03403">
    <property type="entry name" value="PAF-AH_p_II"/>
    <property type="match status" value="1"/>
</dbReference>
<keyword evidence="4 5" id="KW-0443">Lipid metabolism</keyword>
<feature type="active site" description="Charge relay system" evidence="6">
    <location>
        <position position="259"/>
    </location>
</feature>
<evidence type="ECO:0000256" key="4">
    <source>
        <dbReference type="ARBA" id="ARBA00023098"/>
    </source>
</evidence>